<dbReference type="AlphaFoldDB" id="A0A9P5PDV0"/>
<evidence type="ECO:0000256" key="1">
    <source>
        <dbReference type="SAM" id="MobiDB-lite"/>
    </source>
</evidence>
<accession>A0A9P5PDV0</accession>
<reference evidence="3" key="1">
    <citation type="submission" date="2020-11" db="EMBL/GenBank/DDBJ databases">
        <authorList>
            <consortium name="DOE Joint Genome Institute"/>
            <person name="Ahrendt S."/>
            <person name="Riley R."/>
            <person name="Andreopoulos W."/>
            <person name="Labutti K."/>
            <person name="Pangilinan J."/>
            <person name="Ruiz-Duenas F.J."/>
            <person name="Barrasa J.M."/>
            <person name="Sanchez-Garcia M."/>
            <person name="Camarero S."/>
            <person name="Miyauchi S."/>
            <person name="Serrano A."/>
            <person name="Linde D."/>
            <person name="Babiker R."/>
            <person name="Drula E."/>
            <person name="Ayuso-Fernandez I."/>
            <person name="Pacheco R."/>
            <person name="Padilla G."/>
            <person name="Ferreira P."/>
            <person name="Barriuso J."/>
            <person name="Kellner H."/>
            <person name="Castanera R."/>
            <person name="Alfaro M."/>
            <person name="Ramirez L."/>
            <person name="Pisabarro A.G."/>
            <person name="Kuo A."/>
            <person name="Tritt A."/>
            <person name="Lipzen A."/>
            <person name="He G."/>
            <person name="Yan M."/>
            <person name="Ng V."/>
            <person name="Cullen D."/>
            <person name="Martin F."/>
            <person name="Rosso M.-N."/>
            <person name="Henrissat B."/>
            <person name="Hibbett D."/>
            <person name="Martinez A.T."/>
            <person name="Grigoriev I.V."/>
        </authorList>
    </citation>
    <scope>NUCLEOTIDE SEQUENCE</scope>
    <source>
        <strain evidence="3">AH 40177</strain>
    </source>
</reference>
<dbReference type="Proteomes" id="UP000772434">
    <property type="component" value="Unassembled WGS sequence"/>
</dbReference>
<gene>
    <name evidence="3" type="ORF">BDP27DRAFT_1429053</name>
</gene>
<dbReference type="EMBL" id="JADNRY010000205">
    <property type="protein sequence ID" value="KAF9061357.1"/>
    <property type="molecule type" value="Genomic_DNA"/>
</dbReference>
<name>A0A9P5PDV0_9AGAR</name>
<keyword evidence="2" id="KW-1133">Transmembrane helix</keyword>
<comment type="caution">
    <text evidence="3">The sequence shown here is derived from an EMBL/GenBank/DDBJ whole genome shotgun (WGS) entry which is preliminary data.</text>
</comment>
<dbReference type="OrthoDB" id="2756615at2759"/>
<evidence type="ECO:0000313" key="4">
    <source>
        <dbReference type="Proteomes" id="UP000772434"/>
    </source>
</evidence>
<evidence type="ECO:0000256" key="2">
    <source>
        <dbReference type="SAM" id="Phobius"/>
    </source>
</evidence>
<organism evidence="3 4">
    <name type="scientific">Rhodocollybia butyracea</name>
    <dbReference type="NCBI Taxonomy" id="206335"/>
    <lineage>
        <taxon>Eukaryota</taxon>
        <taxon>Fungi</taxon>
        <taxon>Dikarya</taxon>
        <taxon>Basidiomycota</taxon>
        <taxon>Agaricomycotina</taxon>
        <taxon>Agaricomycetes</taxon>
        <taxon>Agaricomycetidae</taxon>
        <taxon>Agaricales</taxon>
        <taxon>Marasmiineae</taxon>
        <taxon>Omphalotaceae</taxon>
        <taxon>Rhodocollybia</taxon>
    </lineage>
</organism>
<protein>
    <submittedName>
        <fullName evidence="3">Uncharacterized protein</fullName>
    </submittedName>
</protein>
<proteinExistence type="predicted"/>
<keyword evidence="2" id="KW-0812">Transmembrane</keyword>
<sequence length="188" mass="20295">MTPVHMSQSRFVHGGTCKYSNPNSYRWNITLLGYFDPTALGNITLGVSLDGQTQNHVVPNGESPRHGAFTYFEYFTLVQRELDSGNHTIIVEVLEASLSQTFGFRGFTYIPGFATLNDMHDLSAVSASTSSPSHGGGSGQSSHQEPLRGGAIAGVVVGAIAGICLIQLILWAAWRQIKERRTLSPAQA</sequence>
<evidence type="ECO:0000313" key="3">
    <source>
        <dbReference type="EMBL" id="KAF9061357.1"/>
    </source>
</evidence>
<feature type="region of interest" description="Disordered" evidence="1">
    <location>
        <begin position="125"/>
        <end position="145"/>
    </location>
</feature>
<keyword evidence="2" id="KW-0472">Membrane</keyword>
<keyword evidence="4" id="KW-1185">Reference proteome</keyword>
<feature type="transmembrane region" description="Helical" evidence="2">
    <location>
        <begin position="151"/>
        <end position="174"/>
    </location>
</feature>